<comment type="similarity">
    <text evidence="2">Belongs to the alkB family.</text>
</comment>
<evidence type="ECO:0000256" key="2">
    <source>
        <dbReference type="ARBA" id="ARBA00007879"/>
    </source>
</evidence>
<evidence type="ECO:0000256" key="6">
    <source>
        <dbReference type="ARBA" id="ARBA00023004"/>
    </source>
</evidence>
<comment type="subcellular location">
    <subcellularLocation>
        <location evidence="1">Nucleus</location>
    </subcellularLocation>
</comment>
<evidence type="ECO:0000313" key="10">
    <source>
        <dbReference type="Proteomes" id="UP000799750"/>
    </source>
</evidence>
<dbReference type="SUPFAM" id="SSF51197">
    <property type="entry name" value="Clavaminate synthase-like"/>
    <property type="match status" value="1"/>
</dbReference>
<evidence type="ECO:0000256" key="4">
    <source>
        <dbReference type="ARBA" id="ARBA00022964"/>
    </source>
</evidence>
<evidence type="ECO:0000256" key="5">
    <source>
        <dbReference type="ARBA" id="ARBA00023002"/>
    </source>
</evidence>
<evidence type="ECO:0000256" key="1">
    <source>
        <dbReference type="ARBA" id="ARBA00004123"/>
    </source>
</evidence>
<evidence type="ECO:0000313" key="9">
    <source>
        <dbReference type="EMBL" id="KAF2503206.1"/>
    </source>
</evidence>
<keyword evidence="3" id="KW-0479">Metal-binding</keyword>
<sequence>MASSTPDPRLAFRIPSLPPSFYYIPSFISPEEEASLLSKIPPNRWTNLTHRRLQAIPSTLTKSNTLLAAPLPSYLLDPIVTRFATLGIFANTPHKAPNHVLINEYKPGEGIMAHEDGPAYAPVVATVSLGGAVMLEIGNSTSEASTVNPAPTDTHRILCEPRSLLVTLAPAYSTTMHCVPAVTHDADLQRATVANWDLVGEAWRYSAADDVDGSGGSGGIIERTTRVSLTYRDVLKVSNAASRVLGLGGRR</sequence>
<proteinExistence type="inferred from homology"/>
<dbReference type="PANTHER" id="PTHR46030">
    <property type="entry name" value="ALPHA-KETOGLUTARATE-DEPENDENT DIOXYGENASE ALKB HOMOLOG 6"/>
    <property type="match status" value="1"/>
</dbReference>
<dbReference type="InterPro" id="IPR005123">
    <property type="entry name" value="Oxoglu/Fe-dep_dioxygenase_dom"/>
</dbReference>
<feature type="domain" description="Fe2OG dioxygenase" evidence="8">
    <location>
        <begin position="96"/>
        <end position="235"/>
    </location>
</feature>
<keyword evidence="4" id="KW-0223">Dioxygenase</keyword>
<evidence type="ECO:0000259" key="8">
    <source>
        <dbReference type="PROSITE" id="PS51471"/>
    </source>
</evidence>
<dbReference type="GO" id="GO:0005634">
    <property type="term" value="C:nucleus"/>
    <property type="evidence" value="ECO:0007669"/>
    <property type="project" value="UniProtKB-SubCell"/>
</dbReference>
<dbReference type="Proteomes" id="UP000799750">
    <property type="component" value="Unassembled WGS sequence"/>
</dbReference>
<keyword evidence="6" id="KW-0408">Iron</keyword>
<dbReference type="InterPro" id="IPR027450">
    <property type="entry name" value="AlkB-like"/>
</dbReference>
<dbReference type="Gene3D" id="2.60.120.590">
    <property type="entry name" value="Alpha-ketoglutarate-dependent dioxygenase AlkB-like"/>
    <property type="match status" value="1"/>
</dbReference>
<dbReference type="Pfam" id="PF13532">
    <property type="entry name" value="2OG-FeII_Oxy_2"/>
    <property type="match status" value="1"/>
</dbReference>
<dbReference type="PROSITE" id="PS51471">
    <property type="entry name" value="FE2OG_OXY"/>
    <property type="match status" value="1"/>
</dbReference>
<dbReference type="GO" id="GO:0051213">
    <property type="term" value="F:dioxygenase activity"/>
    <property type="evidence" value="ECO:0007669"/>
    <property type="project" value="UniProtKB-KW"/>
</dbReference>
<keyword evidence="7" id="KW-0539">Nucleus</keyword>
<keyword evidence="5" id="KW-0560">Oxidoreductase</keyword>
<evidence type="ECO:0000256" key="3">
    <source>
        <dbReference type="ARBA" id="ARBA00022723"/>
    </source>
</evidence>
<dbReference type="PANTHER" id="PTHR46030:SF1">
    <property type="entry name" value="ALPHA-KETOGLUTARATE-DEPENDENT DIOXYGENASE ALKB HOMOLOG 6"/>
    <property type="match status" value="1"/>
</dbReference>
<dbReference type="GO" id="GO:0046872">
    <property type="term" value="F:metal ion binding"/>
    <property type="evidence" value="ECO:0007669"/>
    <property type="project" value="UniProtKB-KW"/>
</dbReference>
<gene>
    <name evidence="9" type="ORF">BU16DRAFT_449042</name>
</gene>
<dbReference type="EMBL" id="MU004181">
    <property type="protein sequence ID" value="KAF2503206.1"/>
    <property type="molecule type" value="Genomic_DNA"/>
</dbReference>
<keyword evidence="10" id="KW-1185">Reference proteome</keyword>
<accession>A0A6A6RFL3</accession>
<name>A0A6A6RFL3_9PEZI</name>
<protein>
    <recommendedName>
        <fullName evidence="8">Fe2OG dioxygenase domain-containing protein</fullName>
    </recommendedName>
</protein>
<evidence type="ECO:0000256" key="7">
    <source>
        <dbReference type="ARBA" id="ARBA00023242"/>
    </source>
</evidence>
<dbReference type="InterPro" id="IPR037151">
    <property type="entry name" value="AlkB-like_sf"/>
</dbReference>
<dbReference type="InterPro" id="IPR032862">
    <property type="entry name" value="ALKBH6"/>
</dbReference>
<reference evidence="9" key="1">
    <citation type="journal article" date="2020" name="Stud. Mycol.">
        <title>101 Dothideomycetes genomes: a test case for predicting lifestyles and emergence of pathogens.</title>
        <authorList>
            <person name="Haridas S."/>
            <person name="Albert R."/>
            <person name="Binder M."/>
            <person name="Bloem J."/>
            <person name="Labutti K."/>
            <person name="Salamov A."/>
            <person name="Andreopoulos B."/>
            <person name="Baker S."/>
            <person name="Barry K."/>
            <person name="Bills G."/>
            <person name="Bluhm B."/>
            <person name="Cannon C."/>
            <person name="Castanera R."/>
            <person name="Culley D."/>
            <person name="Daum C."/>
            <person name="Ezra D."/>
            <person name="Gonzalez J."/>
            <person name="Henrissat B."/>
            <person name="Kuo A."/>
            <person name="Liang C."/>
            <person name="Lipzen A."/>
            <person name="Lutzoni F."/>
            <person name="Magnuson J."/>
            <person name="Mondo S."/>
            <person name="Nolan M."/>
            <person name="Ohm R."/>
            <person name="Pangilinan J."/>
            <person name="Park H.-J."/>
            <person name="Ramirez L."/>
            <person name="Alfaro M."/>
            <person name="Sun H."/>
            <person name="Tritt A."/>
            <person name="Yoshinaga Y."/>
            <person name="Zwiers L.-H."/>
            <person name="Turgeon B."/>
            <person name="Goodwin S."/>
            <person name="Spatafora J."/>
            <person name="Crous P."/>
            <person name="Grigoriev I."/>
        </authorList>
    </citation>
    <scope>NUCLEOTIDE SEQUENCE</scope>
    <source>
        <strain evidence="9">CBS 269.34</strain>
    </source>
</reference>
<dbReference type="OrthoDB" id="412814at2759"/>
<dbReference type="AlphaFoldDB" id="A0A6A6RFL3"/>
<organism evidence="9 10">
    <name type="scientific">Lophium mytilinum</name>
    <dbReference type="NCBI Taxonomy" id="390894"/>
    <lineage>
        <taxon>Eukaryota</taxon>
        <taxon>Fungi</taxon>
        <taxon>Dikarya</taxon>
        <taxon>Ascomycota</taxon>
        <taxon>Pezizomycotina</taxon>
        <taxon>Dothideomycetes</taxon>
        <taxon>Pleosporomycetidae</taxon>
        <taxon>Mytilinidiales</taxon>
        <taxon>Mytilinidiaceae</taxon>
        <taxon>Lophium</taxon>
    </lineage>
</organism>